<gene>
    <name evidence="2" type="ORF">SI65_00174</name>
</gene>
<dbReference type="AlphaFoldDB" id="A0A1E3BNQ5"/>
<reference evidence="2 3" key="1">
    <citation type="journal article" date="2016" name="BMC Genomics">
        <title>Comparative genomic and transcriptomic analyses of the Fuzhuan brick tea-fermentation fungus Aspergillus cristatus.</title>
        <authorList>
            <person name="Ge Y."/>
            <person name="Wang Y."/>
            <person name="Liu Y."/>
            <person name="Tan Y."/>
            <person name="Ren X."/>
            <person name="Zhang X."/>
            <person name="Hyde K.D."/>
            <person name="Liu Y."/>
            <person name="Liu Z."/>
        </authorList>
    </citation>
    <scope>NUCLEOTIDE SEQUENCE [LARGE SCALE GENOMIC DNA]</scope>
    <source>
        <strain evidence="2 3">GZAAS20.1005</strain>
    </source>
</reference>
<comment type="caution">
    <text evidence="2">The sequence shown here is derived from an EMBL/GenBank/DDBJ whole genome shotgun (WGS) entry which is preliminary data.</text>
</comment>
<dbReference type="Proteomes" id="UP000094569">
    <property type="component" value="Unassembled WGS sequence"/>
</dbReference>
<evidence type="ECO:0000313" key="2">
    <source>
        <dbReference type="EMBL" id="ODM22585.1"/>
    </source>
</evidence>
<feature type="compositionally biased region" description="Low complexity" evidence="1">
    <location>
        <begin position="126"/>
        <end position="142"/>
    </location>
</feature>
<protein>
    <submittedName>
        <fullName evidence="2">Uncharacterized protein</fullName>
    </submittedName>
</protein>
<evidence type="ECO:0000256" key="1">
    <source>
        <dbReference type="SAM" id="MobiDB-lite"/>
    </source>
</evidence>
<name>A0A1E3BNQ5_ASPCR</name>
<dbReference type="OrthoDB" id="4367081at2759"/>
<feature type="compositionally biased region" description="Polar residues" evidence="1">
    <location>
        <begin position="63"/>
        <end position="86"/>
    </location>
</feature>
<feature type="region of interest" description="Disordered" evidence="1">
    <location>
        <begin position="57"/>
        <end position="145"/>
    </location>
</feature>
<organism evidence="2 3">
    <name type="scientific">Aspergillus cristatus</name>
    <name type="common">Chinese Fuzhuan brick tea-fermentation fungus</name>
    <name type="synonym">Eurotium cristatum</name>
    <dbReference type="NCBI Taxonomy" id="573508"/>
    <lineage>
        <taxon>Eukaryota</taxon>
        <taxon>Fungi</taxon>
        <taxon>Dikarya</taxon>
        <taxon>Ascomycota</taxon>
        <taxon>Pezizomycotina</taxon>
        <taxon>Eurotiomycetes</taxon>
        <taxon>Eurotiomycetidae</taxon>
        <taxon>Eurotiales</taxon>
        <taxon>Aspergillaceae</taxon>
        <taxon>Aspergillus</taxon>
        <taxon>Aspergillus subgen. Aspergillus</taxon>
    </lineage>
</organism>
<dbReference type="EMBL" id="JXNT01000001">
    <property type="protein sequence ID" value="ODM22585.1"/>
    <property type="molecule type" value="Genomic_DNA"/>
</dbReference>
<evidence type="ECO:0000313" key="3">
    <source>
        <dbReference type="Proteomes" id="UP000094569"/>
    </source>
</evidence>
<keyword evidence="3" id="KW-1185">Reference proteome</keyword>
<proteinExistence type="predicted"/>
<sequence>MGYTIKFAPGKAMLRTALPARPRSLTVLQEHHIGDLSKIHKEDCLWQVICHDLKPFLRPRSHAPSSSKPPLQITAPESNARPQPHQSHPAPTAPTPVNQAEIDLRTPVGSPPARLESEPPVSRPATCLPQPTHPTPTTTYPPQGQWLCGIDTEPG</sequence>
<dbReference type="VEuPathDB" id="FungiDB:SI65_00174"/>
<accession>A0A1E3BNQ5</accession>